<evidence type="ECO:0000256" key="1">
    <source>
        <dbReference type="SAM" id="Phobius"/>
    </source>
</evidence>
<dbReference type="SUPFAM" id="SSF52266">
    <property type="entry name" value="SGNH hydrolase"/>
    <property type="match status" value="1"/>
</dbReference>
<organism evidence="2 3">
    <name type="scientific">Patiriisocius marinus</name>
    <dbReference type="NCBI Taxonomy" id="1397112"/>
    <lineage>
        <taxon>Bacteria</taxon>
        <taxon>Pseudomonadati</taxon>
        <taxon>Bacteroidota</taxon>
        <taxon>Flavobacteriia</taxon>
        <taxon>Flavobacteriales</taxon>
        <taxon>Flavobacteriaceae</taxon>
        <taxon>Patiriisocius</taxon>
    </lineage>
</organism>
<keyword evidence="1" id="KW-0812">Transmembrane</keyword>
<sequence length="294" mass="34541">MEHFLKKVGVFFLILVIFVTVLSFILIPLIKKSNYYKIESDITDIYIGDSHIRQAVVDSLLSNSQNIALDSESLYFTYYRLKKIFESENDIETVYLGFSYHTLSDYYDDYIYGEFSNSTSPKYFFLLPFSEQKKMLYLNRKNNYVKGLIKNVYKPILNNSKFGGYSNVFMNTKSIKSSMDKRINLQYYTENKINQFSQINLLYLEKIINLSIINNFKLIIVNTPLDSYYKAKIPIEYIDKYDSVISKYDLPLIDFCNITFDENQFIPDGDHLSKEGALKMTKELINLQKQNVAF</sequence>
<feature type="transmembrane region" description="Helical" evidence="1">
    <location>
        <begin position="12"/>
        <end position="30"/>
    </location>
</feature>
<dbReference type="AlphaFoldDB" id="A0A5J4J2B9"/>
<dbReference type="Proteomes" id="UP000326509">
    <property type="component" value="Unassembled WGS sequence"/>
</dbReference>
<evidence type="ECO:0000313" key="2">
    <source>
        <dbReference type="EMBL" id="GER60168.1"/>
    </source>
</evidence>
<protein>
    <recommendedName>
        <fullName evidence="4">SGNH/GDSL hydrolase family protein</fullName>
    </recommendedName>
</protein>
<evidence type="ECO:0000313" key="3">
    <source>
        <dbReference type="Proteomes" id="UP000326509"/>
    </source>
</evidence>
<reference evidence="2 3" key="1">
    <citation type="submission" date="2019-08" db="EMBL/GenBank/DDBJ databases">
        <title>Draft genome sequence of Ulvibacter marinus type strain NBRC 109484.</title>
        <authorList>
            <person name="Kawano K."/>
            <person name="Ushijima N."/>
            <person name="Kihara M."/>
            <person name="Itoh H."/>
        </authorList>
    </citation>
    <scope>NUCLEOTIDE SEQUENCE [LARGE SCALE GENOMIC DNA]</scope>
    <source>
        <strain evidence="2 3">NBRC 109484</strain>
    </source>
</reference>
<comment type="caution">
    <text evidence="2">The sequence shown here is derived from an EMBL/GenBank/DDBJ whole genome shotgun (WGS) entry which is preliminary data.</text>
</comment>
<name>A0A5J4J2B9_9FLAO</name>
<proteinExistence type="predicted"/>
<dbReference type="EMBL" id="BKCG01000006">
    <property type="protein sequence ID" value="GER60168.1"/>
    <property type="molecule type" value="Genomic_DNA"/>
</dbReference>
<gene>
    <name evidence="2" type="ORF">ULMA_22760</name>
</gene>
<evidence type="ECO:0008006" key="4">
    <source>
        <dbReference type="Google" id="ProtNLM"/>
    </source>
</evidence>
<accession>A0A5J4J2B9</accession>
<dbReference type="OrthoDB" id="792965at2"/>
<keyword evidence="1" id="KW-0472">Membrane</keyword>
<dbReference type="RefSeq" id="WP_151674613.1">
    <property type="nucleotide sequence ID" value="NZ_BKCG01000006.1"/>
</dbReference>
<keyword evidence="3" id="KW-1185">Reference proteome</keyword>
<keyword evidence="1" id="KW-1133">Transmembrane helix</keyword>